<dbReference type="SUPFAM" id="SSF50978">
    <property type="entry name" value="WD40 repeat-like"/>
    <property type="match status" value="1"/>
</dbReference>
<organism evidence="19 20">
    <name type="scientific">Puccinia striiformis</name>
    <dbReference type="NCBI Taxonomy" id="27350"/>
    <lineage>
        <taxon>Eukaryota</taxon>
        <taxon>Fungi</taxon>
        <taxon>Dikarya</taxon>
        <taxon>Basidiomycota</taxon>
        <taxon>Pucciniomycotina</taxon>
        <taxon>Pucciniomycetes</taxon>
        <taxon>Pucciniales</taxon>
        <taxon>Pucciniaceae</taxon>
        <taxon>Puccinia</taxon>
    </lineage>
</organism>
<dbReference type="GO" id="GO:0008442">
    <property type="term" value="F:3-hydroxyisobutyrate dehydrogenase activity"/>
    <property type="evidence" value="ECO:0007669"/>
    <property type="project" value="UniProtKB-EC"/>
</dbReference>
<dbReference type="InterPro" id="IPR036291">
    <property type="entry name" value="NAD(P)-bd_dom_sf"/>
</dbReference>
<evidence type="ECO:0000256" key="17">
    <source>
        <dbReference type="SAM" id="MobiDB-lite"/>
    </source>
</evidence>
<evidence type="ECO:0000259" key="18">
    <source>
        <dbReference type="PROSITE" id="PS50089"/>
    </source>
</evidence>
<dbReference type="InterPro" id="IPR057308">
    <property type="entry name" value="CHCR_PEP5_VPS11"/>
</dbReference>
<evidence type="ECO:0000256" key="15">
    <source>
        <dbReference type="ARBA" id="ARBA00049197"/>
    </source>
</evidence>
<keyword evidence="6" id="KW-0101">Branched-chain amino acid catabolism</keyword>
<comment type="similarity">
    <text evidence="3">Belongs to the VPS11 family.</text>
</comment>
<dbReference type="EMBL" id="PKSM01000331">
    <property type="protein sequence ID" value="POV97496.1"/>
    <property type="molecule type" value="Genomic_DNA"/>
</dbReference>
<keyword evidence="12" id="KW-0520">NAD</keyword>
<sequence length="1283" mass="142170">MVQEKKTREDLTEEMMWGAFGTGLEMHQLTTQKMMIARTCKTVSRRSMTGWLNYSTTRSTDDHHQRETSIGFIGLGAMGLEMASNLLTKSPRSSFVIHDQSESSVARFMDRHGTDNSDRISIAKTPSMVAKSSSTIVTMLPSTKEVSEVYLHPDTGLISGLKELREDTRMTLCIDSTTLDLTASSSISSQLQHEIPGFEMIDAPVSGGVVGAKDSTLTFMCGGSLDSFHKAQVYLNLMGKKSIYCGKSGSGLAAKLTNNMLLAVSMVATSEAMLLGERLGLDRSLLASVINSSTGRCWSSEINNPAPGALLPAKTTPADRDWAGGFASKLMAKDLGLALDAAGHQDSSLPLSKLVNEIYCKLNVHPEFSSKDFSVVYDWLRKNSQTMPAKDSTTWRQFNFFNSYPLHSSADLASPPQLLSQPASIADIQPGFNKTIIAKLDGTISLLDNSLDQTRSWIAFPGGRTLFVKPTSINGLLISIGEEAGDSTPILKIWNLRHEDKHSSVPQLLGFSKIQTGNRPHPVTTLALSVNLSYLAIGLADGTVLLYRHLDQALVSAASITHINRPTPVLPKPKIIYSSPEPITGLGFRSPKPTSNQSSYFSSSQDPQPTTELITSSATTSKHTCLFIVTTAKVLCFFTAGGGRHSTQPIVIDDVGGDIGCSVMMENGDLILADQTALYVYGPEGRGACLAYDGLKSRLNCWGNYLVITSPPTITSGKNLNNQTEVSRVIVFDLQNRFIAFNALFSGTVSHVWAEWGELYILSSSVEVTRLVERSLTEKLSILYDKDLYVLATNVAKSTGSDLNELSEIYRRYGDYLYSKSDFEGAVQQYIHTIGVVQPSIVVRKFLDAQRISNLTSYLQELHARGVANADHTTLLLNCYTKLKDHAKLDDFIKANDKASRDSGDPLPFDLETAIRKPQIIIKESDHEEDNMTMNGPSDEEDREAVWGTLLELYLQTSTTAESGKTRNKKDGAEGDKLRYEPTQALIVCLTHDFVPGIVLLYDRLGMVEDILRFWIDRADLNSSNHEDQEEAKTEIFNTLDKYGDLHPELYPIVLRYLASSPQSINHQNPDSLSGLEKVLDHIDYHKILSPVHVIEILSKPNSKASIGTVKKYLLNQVLNQKNQINSDLNLINSYKNQIKKTNQDLINLNSKPKIFNLNNKCEVCFMGLDLPVVHFMCQHSFHQRCLGDQESCLKCLNQSKSNSKEDDSGHHQRVIEHDEAMKEMMNLIRNNKSFIDPDHNLNQGENRIENHRFFVEQVREADDPFGFIASSFSKGLLIRKLN</sequence>
<evidence type="ECO:0000256" key="12">
    <source>
        <dbReference type="ARBA" id="ARBA00023027"/>
    </source>
</evidence>
<feature type="compositionally biased region" description="Low complexity" evidence="17">
    <location>
        <begin position="593"/>
        <end position="609"/>
    </location>
</feature>
<evidence type="ECO:0000256" key="9">
    <source>
        <dbReference type="ARBA" id="ARBA00022833"/>
    </source>
</evidence>
<dbReference type="PROSITE" id="PS50089">
    <property type="entry name" value="ZF_RING_2"/>
    <property type="match status" value="1"/>
</dbReference>
<dbReference type="GO" id="GO:0051287">
    <property type="term" value="F:NAD binding"/>
    <property type="evidence" value="ECO:0007669"/>
    <property type="project" value="InterPro"/>
</dbReference>
<dbReference type="InterPro" id="IPR029154">
    <property type="entry name" value="HIBADH-like_NADP-bd"/>
</dbReference>
<dbReference type="GO" id="GO:0050661">
    <property type="term" value="F:NADP binding"/>
    <property type="evidence" value="ECO:0007669"/>
    <property type="project" value="InterPro"/>
</dbReference>
<evidence type="ECO:0000256" key="5">
    <source>
        <dbReference type="ARBA" id="ARBA00022448"/>
    </source>
</evidence>
<dbReference type="EC" id="1.1.1.31" evidence="4"/>
<dbReference type="Gene3D" id="3.40.50.720">
    <property type="entry name" value="NAD(P)-binding Rossmann-like Domain"/>
    <property type="match status" value="1"/>
</dbReference>
<dbReference type="GO" id="GO:0030897">
    <property type="term" value="C:HOPS complex"/>
    <property type="evidence" value="ECO:0007669"/>
    <property type="project" value="TreeGrafter"/>
</dbReference>
<dbReference type="PANTHER" id="PTHR23323">
    <property type="entry name" value="VACUOLAR PROTEIN SORTING-ASSOCIATED PROTEIN"/>
    <property type="match status" value="1"/>
</dbReference>
<keyword evidence="11" id="KW-0560">Oxidoreductase</keyword>
<keyword evidence="5" id="KW-0813">Transport</keyword>
<dbReference type="VEuPathDB" id="FungiDB:PSTT_16809"/>
<evidence type="ECO:0000313" key="19">
    <source>
        <dbReference type="EMBL" id="POV97496.1"/>
    </source>
</evidence>
<dbReference type="PANTHER" id="PTHR23323:SF24">
    <property type="entry name" value="VACUOLAR PROTEIN SORTING-ASSOCIATED PROTEIN 11 HOMOLOG"/>
    <property type="match status" value="1"/>
</dbReference>
<comment type="caution">
    <text evidence="19">The sequence shown here is derived from an EMBL/GenBank/DDBJ whole genome shotgun (WGS) entry which is preliminary data.</text>
</comment>
<evidence type="ECO:0000256" key="11">
    <source>
        <dbReference type="ARBA" id="ARBA00023002"/>
    </source>
</evidence>
<dbReference type="Gene3D" id="1.10.1040.10">
    <property type="entry name" value="N-(1-d-carboxylethyl)-l-norvaline Dehydrogenase, domain 2"/>
    <property type="match status" value="1"/>
</dbReference>
<dbReference type="PROSITE" id="PS00895">
    <property type="entry name" value="3_HYDROXYISOBUT_DH"/>
    <property type="match status" value="1"/>
</dbReference>
<dbReference type="InterPro" id="IPR008927">
    <property type="entry name" value="6-PGluconate_DH-like_C_sf"/>
</dbReference>
<accession>A0A2S4UJU7</accession>
<dbReference type="GO" id="GO:0015031">
    <property type="term" value="P:protein transport"/>
    <property type="evidence" value="ECO:0007669"/>
    <property type="project" value="UniProtKB-KW"/>
</dbReference>
<evidence type="ECO:0000256" key="10">
    <source>
        <dbReference type="ARBA" id="ARBA00022927"/>
    </source>
</evidence>
<protein>
    <recommendedName>
        <fullName evidence="4">3-hydroxyisobutyrate dehydrogenase</fullName>
        <ecNumber evidence="4">1.1.1.31</ecNumber>
    </recommendedName>
</protein>
<evidence type="ECO:0000256" key="14">
    <source>
        <dbReference type="ARBA" id="ARBA00029433"/>
    </source>
</evidence>
<comment type="similarity">
    <text evidence="2">Belongs to the HIBADH-related family. 3-hydroxyisobutyrate dehydrogenase subfamily.</text>
</comment>
<dbReference type="GO" id="GO:0007032">
    <property type="term" value="P:endosome organization"/>
    <property type="evidence" value="ECO:0007669"/>
    <property type="project" value="TreeGrafter"/>
</dbReference>
<comment type="catalytic activity">
    <reaction evidence="15">
        <text>3-hydroxy-2-methylpropanoate + NAD(+) = 2-methyl-3-oxopropanoate + NADH + H(+)</text>
        <dbReference type="Rhea" id="RHEA:17681"/>
        <dbReference type="ChEBI" id="CHEBI:11805"/>
        <dbReference type="ChEBI" id="CHEBI:15378"/>
        <dbReference type="ChEBI" id="CHEBI:57540"/>
        <dbReference type="ChEBI" id="CHEBI:57700"/>
        <dbReference type="ChEBI" id="CHEBI:57945"/>
        <dbReference type="EC" id="1.1.1.31"/>
    </reaction>
</comment>
<dbReference type="Proteomes" id="UP000238274">
    <property type="component" value="Unassembled WGS sequence"/>
</dbReference>
<dbReference type="InterPro" id="IPR002204">
    <property type="entry name" value="3-OH-isobutyrate_DH-rel_CS"/>
</dbReference>
<keyword evidence="8 16" id="KW-0863">Zinc-finger</keyword>
<reference evidence="20" key="2">
    <citation type="journal article" date="2018" name="BMC Genomics">
        <title>Genomic insights into host adaptation between the wheat stripe rust pathogen (Puccinia striiformis f. sp. tritici) and the barley stripe rust pathogen (Puccinia striiformis f. sp. hordei).</title>
        <authorList>
            <person name="Xia C."/>
            <person name="Wang M."/>
            <person name="Yin C."/>
            <person name="Cornejo O.E."/>
            <person name="Hulbert S.H."/>
            <person name="Chen X."/>
        </authorList>
    </citation>
    <scope>NUCLEOTIDE SEQUENCE [LARGE SCALE GENOMIC DNA]</scope>
    <source>
        <strain evidence="20">93TX-2</strain>
    </source>
</reference>
<evidence type="ECO:0000256" key="1">
    <source>
        <dbReference type="ARBA" id="ARBA00005109"/>
    </source>
</evidence>
<dbReference type="Pfam" id="PF23356">
    <property type="entry name" value="TPR_PEP5_VPS11"/>
    <property type="match status" value="1"/>
</dbReference>
<dbReference type="VEuPathDB" id="FungiDB:PSHT_14549"/>
<dbReference type="Pfam" id="PF03446">
    <property type="entry name" value="NAD_binding_2"/>
    <property type="match status" value="1"/>
</dbReference>
<reference evidence="20" key="3">
    <citation type="journal article" date="2018" name="Mol. Plant Microbe Interact.">
        <title>Genome sequence resources for the wheat stripe rust pathogen (Puccinia striiformis f. sp. tritici) and the barley stripe rust pathogen (Puccinia striiformis f. sp. hordei).</title>
        <authorList>
            <person name="Xia C."/>
            <person name="Wang M."/>
            <person name="Yin C."/>
            <person name="Cornejo O.E."/>
            <person name="Hulbert S.H."/>
            <person name="Chen X."/>
        </authorList>
    </citation>
    <scope>NUCLEOTIDE SEQUENCE [LARGE SCALE GENOMIC DNA]</scope>
    <source>
        <strain evidence="20">93TX-2</strain>
    </source>
</reference>
<dbReference type="GO" id="GO:0007033">
    <property type="term" value="P:vacuole organization"/>
    <property type="evidence" value="ECO:0007669"/>
    <property type="project" value="TreeGrafter"/>
</dbReference>
<keyword evidence="10" id="KW-0653">Protein transport</keyword>
<proteinExistence type="inferred from homology"/>
<dbReference type="InterPro" id="IPR001841">
    <property type="entry name" value="Znf_RING"/>
</dbReference>
<dbReference type="InterPro" id="IPR057307">
    <property type="entry name" value="PEP5_VPS11_N"/>
</dbReference>
<dbReference type="Pfam" id="PF23341">
    <property type="entry name" value="PEP5_VPS11_N"/>
    <property type="match status" value="1"/>
</dbReference>
<comment type="pathway">
    <text evidence="1">Amino-acid degradation; L-valine degradation.</text>
</comment>
<keyword evidence="20" id="KW-1185">Reference proteome</keyword>
<evidence type="ECO:0000256" key="8">
    <source>
        <dbReference type="ARBA" id="ARBA00022771"/>
    </source>
</evidence>
<dbReference type="GO" id="GO:0009083">
    <property type="term" value="P:branched-chain amino acid catabolic process"/>
    <property type="evidence" value="ECO:0007669"/>
    <property type="project" value="UniProtKB-KW"/>
</dbReference>
<keyword evidence="13" id="KW-0472">Membrane</keyword>
<dbReference type="InterPro" id="IPR013328">
    <property type="entry name" value="6PGD_dom2"/>
</dbReference>
<dbReference type="GO" id="GO:0030674">
    <property type="term" value="F:protein-macromolecule adaptor activity"/>
    <property type="evidence" value="ECO:0007669"/>
    <property type="project" value="TreeGrafter"/>
</dbReference>
<dbReference type="GO" id="GO:0008270">
    <property type="term" value="F:zinc ion binding"/>
    <property type="evidence" value="ECO:0007669"/>
    <property type="project" value="UniProtKB-KW"/>
</dbReference>
<evidence type="ECO:0000256" key="16">
    <source>
        <dbReference type="PROSITE-ProRule" id="PRU00175"/>
    </source>
</evidence>
<dbReference type="FunFam" id="1.10.1040.10:FF:000006">
    <property type="entry name" value="3-hydroxyisobutyrate dehydrogenase"/>
    <property type="match status" value="1"/>
</dbReference>
<dbReference type="GO" id="GO:0048284">
    <property type="term" value="P:organelle fusion"/>
    <property type="evidence" value="ECO:0007669"/>
    <property type="project" value="TreeGrafter"/>
</dbReference>
<dbReference type="InterPro" id="IPR036322">
    <property type="entry name" value="WD40_repeat_dom_sf"/>
</dbReference>
<feature type="domain" description="RING-type" evidence="18">
    <location>
        <begin position="1162"/>
        <end position="1196"/>
    </location>
</feature>
<dbReference type="InterPro" id="IPR006115">
    <property type="entry name" value="6PGDH_NADP-bd"/>
</dbReference>
<feature type="region of interest" description="Disordered" evidence="17">
    <location>
        <begin position="589"/>
        <end position="612"/>
    </location>
</feature>
<name>A0A2S4UJU7_9BASI</name>
<dbReference type="OrthoDB" id="26184at2759"/>
<dbReference type="SUPFAM" id="SSF51735">
    <property type="entry name" value="NAD(P)-binding Rossmann-fold domains"/>
    <property type="match status" value="1"/>
</dbReference>
<dbReference type="GO" id="GO:0005768">
    <property type="term" value="C:endosome"/>
    <property type="evidence" value="ECO:0007669"/>
    <property type="project" value="TreeGrafter"/>
</dbReference>
<evidence type="ECO:0000256" key="3">
    <source>
        <dbReference type="ARBA" id="ARBA00007070"/>
    </source>
</evidence>
<evidence type="ECO:0000256" key="6">
    <source>
        <dbReference type="ARBA" id="ARBA00022456"/>
    </source>
</evidence>
<evidence type="ECO:0000256" key="7">
    <source>
        <dbReference type="ARBA" id="ARBA00022723"/>
    </source>
</evidence>
<dbReference type="SUPFAM" id="SSF48179">
    <property type="entry name" value="6-phosphogluconate dehydrogenase C-terminal domain-like"/>
    <property type="match status" value="1"/>
</dbReference>
<dbReference type="Pfam" id="PF17122">
    <property type="entry name" value="zf-C3H2C3"/>
    <property type="match status" value="1"/>
</dbReference>
<gene>
    <name evidence="19" type="ORF">PSHT_14549</name>
</gene>
<keyword evidence="9" id="KW-0862">Zinc</keyword>
<reference evidence="19 20" key="1">
    <citation type="submission" date="2017-12" db="EMBL/GenBank/DDBJ databases">
        <title>Gene loss provides genomic basis for host adaptation in cereal stripe rust fungi.</title>
        <authorList>
            <person name="Xia C."/>
        </authorList>
    </citation>
    <scope>NUCLEOTIDE SEQUENCE [LARGE SCALE GENOMIC DNA]</scope>
    <source>
        <strain evidence="19 20">93TX-2</strain>
    </source>
</reference>
<evidence type="ECO:0000313" key="20">
    <source>
        <dbReference type="Proteomes" id="UP000238274"/>
    </source>
</evidence>
<evidence type="ECO:0000256" key="4">
    <source>
        <dbReference type="ARBA" id="ARBA00012991"/>
    </source>
</evidence>
<dbReference type="Pfam" id="PF14833">
    <property type="entry name" value="NAD_binding_11"/>
    <property type="match status" value="1"/>
</dbReference>
<evidence type="ECO:0000256" key="13">
    <source>
        <dbReference type="ARBA" id="ARBA00023136"/>
    </source>
</evidence>
<keyword evidence="7" id="KW-0479">Metal-binding</keyword>
<evidence type="ECO:0000256" key="2">
    <source>
        <dbReference type="ARBA" id="ARBA00006013"/>
    </source>
</evidence>
<dbReference type="CDD" id="cd16688">
    <property type="entry name" value="RING-H2_Vps11"/>
    <property type="match status" value="1"/>
</dbReference>
<dbReference type="GO" id="GO:0006904">
    <property type="term" value="P:vesicle docking involved in exocytosis"/>
    <property type="evidence" value="ECO:0007669"/>
    <property type="project" value="TreeGrafter"/>
</dbReference>
<comment type="subcellular location">
    <subcellularLocation>
        <location evidence="14">Endomembrane system</location>
        <topology evidence="14">Peripheral membrane protein</topology>
        <orientation evidence="14">Cytoplasmic side</orientation>
    </subcellularLocation>
</comment>